<organism evidence="5 6">
    <name type="scientific">Paenalcaligenes hominis</name>
    <dbReference type="NCBI Taxonomy" id="643674"/>
    <lineage>
        <taxon>Bacteria</taxon>
        <taxon>Pseudomonadati</taxon>
        <taxon>Pseudomonadota</taxon>
        <taxon>Betaproteobacteria</taxon>
        <taxon>Burkholderiales</taxon>
        <taxon>Alcaligenaceae</taxon>
        <taxon>Paenalcaligenes</taxon>
    </lineage>
</organism>
<dbReference type="InterPro" id="IPR007627">
    <property type="entry name" value="RNA_pol_sigma70_r2"/>
</dbReference>
<evidence type="ECO:0000313" key="6">
    <source>
        <dbReference type="Proteomes" id="UP000700248"/>
    </source>
</evidence>
<keyword evidence="2" id="KW-1133">Transmembrane helix</keyword>
<keyword evidence="2" id="KW-0472">Membrane</keyword>
<sequence length="520" mass="56315">MATGTASYQQLLEQCAHQNSSALKQLYELEGPQFLTLGQSLVHRSSDAEELLRESFVLIWRNANAYDPRLGSAKAWLYSIFRFRAQQKRQSSGNLSSLIKAKNHFYLPSSASPELLQFQHLNAETRHKLALAYLYGFNYAEIAKECRSSIQEAQAAVQEGLLLLTHLFTGWHNHSDKHLIILGEYCLGLLGTASEASIAHQLLQTDDTAAQDLLLWEEVFSHLVACLPILTPPAYVLSRIYQDVGLPLSQALAPSVNATPTKTQAAPATTPSASLLEILHNDTAADHTAPAVSASTQVSPPPSYGDQSSPDPVFKATEPAPPEEPDAVLMDPPPVPSSFTEQTKAELAEASYQPAAPQSKPKQKLGWWVIGATVAGLSAFAIWAFMPKAPVVQLVQMSPQAGAVLQAPGQSATPGWILSVDAEGHVLLSPQVRTELDANQTVQLWTQLPNDTQIRSLGRINPNQPVTLPADLIGPVEVGQIFEMTLESDQGASSPSGSILFLGRVVRFGEFKPVADQSDI</sequence>
<gene>
    <name evidence="5" type="ORF">K8U84_05445</name>
</gene>
<evidence type="ECO:0000256" key="2">
    <source>
        <dbReference type="SAM" id="Phobius"/>
    </source>
</evidence>
<comment type="caution">
    <text evidence="5">The sequence shown here is derived from an EMBL/GenBank/DDBJ whole genome shotgun (WGS) entry which is preliminary data.</text>
</comment>
<feature type="domain" description="Anti-sigma K factor RskA C-terminal" evidence="4">
    <location>
        <begin position="380"/>
        <end position="497"/>
    </location>
</feature>
<dbReference type="InterPro" id="IPR018764">
    <property type="entry name" value="RskA_C"/>
</dbReference>
<name>A0A9D2VFN7_9BURK</name>
<dbReference type="GO" id="GO:0006352">
    <property type="term" value="P:DNA-templated transcription initiation"/>
    <property type="evidence" value="ECO:0007669"/>
    <property type="project" value="InterPro"/>
</dbReference>
<dbReference type="SUPFAM" id="SSF88946">
    <property type="entry name" value="Sigma2 domain of RNA polymerase sigma factors"/>
    <property type="match status" value="1"/>
</dbReference>
<evidence type="ECO:0000256" key="1">
    <source>
        <dbReference type="SAM" id="MobiDB-lite"/>
    </source>
</evidence>
<dbReference type="InterPro" id="IPR013325">
    <property type="entry name" value="RNA_pol_sigma_r2"/>
</dbReference>
<feature type="region of interest" description="Disordered" evidence="1">
    <location>
        <begin position="288"/>
        <end position="343"/>
    </location>
</feature>
<reference evidence="5" key="2">
    <citation type="submission" date="2021-09" db="EMBL/GenBank/DDBJ databases">
        <authorList>
            <person name="Gilroy R."/>
        </authorList>
    </citation>
    <scope>NUCLEOTIDE SEQUENCE</scope>
    <source>
        <strain evidence="5">CHK175-13533</strain>
    </source>
</reference>
<evidence type="ECO:0000313" key="5">
    <source>
        <dbReference type="EMBL" id="HJH23983.1"/>
    </source>
</evidence>
<dbReference type="Pfam" id="PF10099">
    <property type="entry name" value="RskA_C"/>
    <property type="match status" value="1"/>
</dbReference>
<dbReference type="AlphaFoldDB" id="A0A9D2VFN7"/>
<dbReference type="GO" id="GO:0005886">
    <property type="term" value="C:plasma membrane"/>
    <property type="evidence" value="ECO:0007669"/>
    <property type="project" value="InterPro"/>
</dbReference>
<feature type="domain" description="RNA polymerase sigma-70 region 2" evidence="3">
    <location>
        <begin position="26"/>
        <end position="87"/>
    </location>
</feature>
<dbReference type="Gene3D" id="1.10.1740.10">
    <property type="match status" value="1"/>
</dbReference>
<evidence type="ECO:0000259" key="4">
    <source>
        <dbReference type="Pfam" id="PF10099"/>
    </source>
</evidence>
<dbReference type="EMBL" id="DYTQ01000063">
    <property type="protein sequence ID" value="HJH23983.1"/>
    <property type="molecule type" value="Genomic_DNA"/>
</dbReference>
<dbReference type="RefSeq" id="WP_276830676.1">
    <property type="nucleotide sequence ID" value="NZ_DYTQ01000063.1"/>
</dbReference>
<accession>A0A9D2VFN7</accession>
<dbReference type="Pfam" id="PF04542">
    <property type="entry name" value="Sigma70_r2"/>
    <property type="match status" value="1"/>
</dbReference>
<evidence type="ECO:0000259" key="3">
    <source>
        <dbReference type="Pfam" id="PF04542"/>
    </source>
</evidence>
<dbReference type="Proteomes" id="UP000700248">
    <property type="component" value="Unassembled WGS sequence"/>
</dbReference>
<feature type="transmembrane region" description="Helical" evidence="2">
    <location>
        <begin position="365"/>
        <end position="386"/>
    </location>
</feature>
<keyword evidence="2" id="KW-0812">Transmembrane</keyword>
<protein>
    <recommendedName>
        <fullName evidence="7">RNA polymerase sigma-70 region 2 domain-containing protein</fullName>
    </recommendedName>
</protein>
<dbReference type="GO" id="GO:0003700">
    <property type="term" value="F:DNA-binding transcription factor activity"/>
    <property type="evidence" value="ECO:0007669"/>
    <property type="project" value="InterPro"/>
</dbReference>
<evidence type="ECO:0008006" key="7">
    <source>
        <dbReference type="Google" id="ProtNLM"/>
    </source>
</evidence>
<proteinExistence type="predicted"/>
<reference evidence="5" key="1">
    <citation type="journal article" date="2021" name="PeerJ">
        <title>Extensive microbial diversity within the chicken gut microbiome revealed by metagenomics and culture.</title>
        <authorList>
            <person name="Gilroy R."/>
            <person name="Ravi A."/>
            <person name="Getino M."/>
            <person name="Pursley I."/>
            <person name="Horton D.L."/>
            <person name="Alikhan N.F."/>
            <person name="Baker D."/>
            <person name="Gharbi K."/>
            <person name="Hall N."/>
            <person name="Watson M."/>
            <person name="Adriaenssens E.M."/>
            <person name="Foster-Nyarko E."/>
            <person name="Jarju S."/>
            <person name="Secka A."/>
            <person name="Antonio M."/>
            <person name="Oren A."/>
            <person name="Chaudhuri R.R."/>
            <person name="La Ragione R."/>
            <person name="Hildebrand F."/>
            <person name="Pallen M.J."/>
        </authorList>
    </citation>
    <scope>NUCLEOTIDE SEQUENCE</scope>
    <source>
        <strain evidence="5">CHK175-13533</strain>
    </source>
</reference>